<keyword evidence="2" id="KW-1185">Reference proteome</keyword>
<dbReference type="AlphaFoldDB" id="A0A7W4W4G9"/>
<accession>A0A7W4W4G9</accession>
<evidence type="ECO:0000313" key="2">
    <source>
        <dbReference type="Proteomes" id="UP000537130"/>
    </source>
</evidence>
<reference evidence="1 2" key="1">
    <citation type="submission" date="2020-08" db="EMBL/GenBank/DDBJ databases">
        <title>Genomic Encyclopedia of Type Strains, Phase III (KMG-III): the genomes of soil and plant-associated and newly described type strains.</title>
        <authorList>
            <person name="Whitman W."/>
        </authorList>
    </citation>
    <scope>NUCLEOTIDE SEQUENCE [LARGE SCALE GENOMIC DNA]</scope>
    <source>
        <strain evidence="1 2">CECT 8654</strain>
    </source>
</reference>
<dbReference type="InterPro" id="IPR036736">
    <property type="entry name" value="ACP-like_sf"/>
</dbReference>
<dbReference type="RefSeq" id="WP_183409932.1">
    <property type="nucleotide sequence ID" value="NZ_JACHWY010000001.1"/>
</dbReference>
<comment type="caution">
    <text evidence="1">The sequence shown here is derived from an EMBL/GenBank/DDBJ whole genome shotgun (WGS) entry which is preliminary data.</text>
</comment>
<name>A0A7W4W4G9_9GAMM</name>
<protein>
    <submittedName>
        <fullName evidence="1">Acyl carrier protein</fullName>
    </submittedName>
</protein>
<evidence type="ECO:0000313" key="1">
    <source>
        <dbReference type="EMBL" id="MBB3047301.1"/>
    </source>
</evidence>
<proteinExistence type="predicted"/>
<sequence>MKLDEAKKLVMEVVDQVLEGKLTVDEDMQLIGDGSVLDSMKLVEVCLALEDRADELGFEFDWTSDAAMSKSRSMFRSISSLSAEFSAQSEN</sequence>
<gene>
    <name evidence="1" type="ORF">FHR99_001537</name>
</gene>
<dbReference type="EMBL" id="JACHWY010000001">
    <property type="protein sequence ID" value="MBB3047301.1"/>
    <property type="molecule type" value="Genomic_DNA"/>
</dbReference>
<dbReference type="Gene3D" id="1.10.1200.10">
    <property type="entry name" value="ACP-like"/>
    <property type="match status" value="1"/>
</dbReference>
<organism evidence="1 2">
    <name type="scientific">Litorivivens lipolytica</name>
    <dbReference type="NCBI Taxonomy" id="1524264"/>
    <lineage>
        <taxon>Bacteria</taxon>
        <taxon>Pseudomonadati</taxon>
        <taxon>Pseudomonadota</taxon>
        <taxon>Gammaproteobacteria</taxon>
        <taxon>Litorivivens</taxon>
    </lineage>
</organism>
<dbReference type="Proteomes" id="UP000537130">
    <property type="component" value="Unassembled WGS sequence"/>
</dbReference>